<proteinExistence type="predicted"/>
<keyword evidence="1" id="KW-0472">Membrane</keyword>
<organism evidence="2 3">
    <name type="scientific">Acinetobacter piscicola</name>
    <dbReference type="NCBI Taxonomy" id="2006115"/>
    <lineage>
        <taxon>Bacteria</taxon>
        <taxon>Pseudomonadati</taxon>
        <taxon>Pseudomonadota</taxon>
        <taxon>Gammaproteobacteria</taxon>
        <taxon>Moraxellales</taxon>
        <taxon>Moraxellaceae</taxon>
        <taxon>Acinetobacter</taxon>
    </lineage>
</organism>
<dbReference type="AlphaFoldDB" id="A0A7S6VUQ7"/>
<evidence type="ECO:0000256" key="1">
    <source>
        <dbReference type="SAM" id="Phobius"/>
    </source>
</evidence>
<protein>
    <recommendedName>
        <fullName evidence="4">DUF4209 domain-containing protein</fullName>
    </recommendedName>
</protein>
<dbReference type="Proteomes" id="UP000593966">
    <property type="component" value="Chromosome"/>
</dbReference>
<dbReference type="EMBL" id="CP048659">
    <property type="protein sequence ID" value="QOW45236.1"/>
    <property type="molecule type" value="Genomic_DNA"/>
</dbReference>
<feature type="transmembrane region" description="Helical" evidence="1">
    <location>
        <begin position="248"/>
        <end position="264"/>
    </location>
</feature>
<keyword evidence="1" id="KW-0812">Transmembrane</keyword>
<evidence type="ECO:0000313" key="3">
    <source>
        <dbReference type="Proteomes" id="UP000593966"/>
    </source>
</evidence>
<name>A0A7S6VUQ7_9GAMM</name>
<accession>A0A7S6VUQ7</accession>
<keyword evidence="3" id="KW-1185">Reference proteome</keyword>
<sequence>MIYDDDFDFDQPVTRIPQNKGSQQQLGKQILKEAQFYLEEIAEDEHGYLQKCLHQFAKQEPYFAVLADELNQELDAKVANDALYLLYFWQDIHRVEDLKSFNLLEVVNTEHFQTEFFQVFDRLEIGDNKALRKNVIQEAFKLYELGFYAGCAPILYAQLEGLLTDLLIQHGYLKQQDSKFVDVYKIVPGLKGHEIKSLWHKAKIAHELNPYFSELAAYKMDTSSIVTATRHNILHGTDLNHFNQGRCFVLFIWLFGAISFMGAVKS</sequence>
<dbReference type="RefSeq" id="WP_180047677.1">
    <property type="nucleotide sequence ID" value="NZ_CP048659.1"/>
</dbReference>
<keyword evidence="1" id="KW-1133">Transmembrane helix</keyword>
<evidence type="ECO:0008006" key="4">
    <source>
        <dbReference type="Google" id="ProtNLM"/>
    </source>
</evidence>
<gene>
    <name evidence="2" type="ORF">G0028_04590</name>
</gene>
<reference evidence="2 3" key="1">
    <citation type="submission" date="2020-02" db="EMBL/GenBank/DDBJ databases">
        <title>Tigecycline-resistant Acinetobacter species from pigs and migratory birds.</title>
        <authorList>
            <person name="Chen C."/>
            <person name="Sun J."/>
            <person name="Liao X.-P."/>
            <person name="Liu Y.-H."/>
        </authorList>
    </citation>
    <scope>NUCLEOTIDE SEQUENCE [LARGE SCALE GENOMIC DNA]</scope>
    <source>
        <strain evidence="2 3">YH12207_T</strain>
    </source>
</reference>
<evidence type="ECO:0000313" key="2">
    <source>
        <dbReference type="EMBL" id="QOW45236.1"/>
    </source>
</evidence>